<accession>A0A1S1NV49</accession>
<name>A0A1S1NV49_METEX</name>
<dbReference type="AlphaFoldDB" id="A0A1S1NV49"/>
<evidence type="ECO:0000313" key="2">
    <source>
        <dbReference type="Proteomes" id="UP000180215"/>
    </source>
</evidence>
<dbReference type="Proteomes" id="UP000180215">
    <property type="component" value="Unassembled WGS sequence"/>
</dbReference>
<gene>
    <name evidence="1" type="ORF">BK022_25525</name>
</gene>
<comment type="caution">
    <text evidence="1">The sequence shown here is derived from an EMBL/GenBank/DDBJ whole genome shotgun (WGS) entry which is preliminary data.</text>
</comment>
<protein>
    <submittedName>
        <fullName evidence="1">Uncharacterized protein</fullName>
    </submittedName>
</protein>
<dbReference type="EMBL" id="MNAO01000522">
    <property type="protein sequence ID" value="OHV14583.1"/>
    <property type="molecule type" value="Genomic_DNA"/>
</dbReference>
<sequence>MFEIYLGRSVTPSAKLRQLLRVDVEYMDDGISRKIRGVAGPLTIVKPTSEHKDSISILQHKIRTPIAINSDLTEVPRMAMGERRQTCPT</sequence>
<proteinExistence type="predicted"/>
<reference evidence="1 2" key="1">
    <citation type="submission" date="2016-10" db="EMBL/GenBank/DDBJ databases">
        <title>Draft genome sequence of Methylobacterium extorquens CP3, a seed endophyte of Crotalaria pumila with plant growth-promoting and metal tolerance properties.</title>
        <authorList>
            <person name="Sanchez-Lopez A.S."/>
            <person name="Van Hamme J.D."/>
            <person name="Thijs S."/>
            <person name="Mcammond B.M."/>
            <person name="Stevens V."/>
            <person name="Gonzalez-Chavez M.D.C."/>
            <person name="Vangronsveld J."/>
        </authorList>
    </citation>
    <scope>NUCLEOTIDE SEQUENCE [LARGE SCALE GENOMIC DNA]</scope>
    <source>
        <strain evidence="1 2">CP3</strain>
    </source>
</reference>
<organism evidence="1 2">
    <name type="scientific">Methylorubrum extorquens</name>
    <name type="common">Methylobacterium dichloromethanicum</name>
    <name type="synonym">Methylobacterium extorquens</name>
    <dbReference type="NCBI Taxonomy" id="408"/>
    <lineage>
        <taxon>Bacteria</taxon>
        <taxon>Pseudomonadati</taxon>
        <taxon>Pseudomonadota</taxon>
        <taxon>Alphaproteobacteria</taxon>
        <taxon>Hyphomicrobiales</taxon>
        <taxon>Methylobacteriaceae</taxon>
        <taxon>Methylorubrum</taxon>
    </lineage>
</organism>
<evidence type="ECO:0000313" key="1">
    <source>
        <dbReference type="EMBL" id="OHV14583.1"/>
    </source>
</evidence>